<feature type="transmembrane region" description="Helical" evidence="2">
    <location>
        <begin position="1418"/>
        <end position="1439"/>
    </location>
</feature>
<dbReference type="Pfam" id="PF15656">
    <property type="entry name" value="Tox-HDC"/>
    <property type="match status" value="1"/>
</dbReference>
<feature type="region of interest" description="Disordered" evidence="1">
    <location>
        <begin position="632"/>
        <end position="652"/>
    </location>
</feature>
<evidence type="ECO:0000256" key="2">
    <source>
        <dbReference type="SAM" id="Phobius"/>
    </source>
</evidence>
<protein>
    <recommendedName>
        <fullName evidence="5">RHS repeat-associated core domain-containing protein</fullName>
    </recommendedName>
</protein>
<dbReference type="InterPro" id="IPR050708">
    <property type="entry name" value="T6SS_VgrG/RHS"/>
</dbReference>
<feature type="region of interest" description="Disordered" evidence="1">
    <location>
        <begin position="669"/>
        <end position="705"/>
    </location>
</feature>
<dbReference type="Gene3D" id="2.180.10.10">
    <property type="entry name" value="RHS repeat-associated core"/>
    <property type="match status" value="2"/>
</dbReference>
<keyword evidence="4" id="KW-1185">Reference proteome</keyword>
<dbReference type="InterPro" id="IPR028897">
    <property type="entry name" value="Tox-HDC_dom"/>
</dbReference>
<evidence type="ECO:0000313" key="4">
    <source>
        <dbReference type="Proteomes" id="UP000501753"/>
    </source>
</evidence>
<organism evidence="3 4">
    <name type="scientific">Streptomyces griseoviridis</name>
    <dbReference type="NCBI Taxonomy" id="45398"/>
    <lineage>
        <taxon>Bacteria</taxon>
        <taxon>Bacillati</taxon>
        <taxon>Actinomycetota</taxon>
        <taxon>Actinomycetes</taxon>
        <taxon>Kitasatosporales</taxon>
        <taxon>Streptomycetaceae</taxon>
        <taxon>Streptomyces</taxon>
    </lineage>
</organism>
<dbReference type="Pfam" id="PF05593">
    <property type="entry name" value="RHS_repeat"/>
    <property type="match status" value="1"/>
</dbReference>
<name>A0ABX5U575_STRGD</name>
<evidence type="ECO:0000313" key="3">
    <source>
        <dbReference type="EMBL" id="QCN89477.1"/>
    </source>
</evidence>
<dbReference type="InterPro" id="IPR022385">
    <property type="entry name" value="Rhs_assc_core"/>
</dbReference>
<feature type="transmembrane region" description="Helical" evidence="2">
    <location>
        <begin position="1388"/>
        <end position="1411"/>
    </location>
</feature>
<dbReference type="PANTHER" id="PTHR32305:SF15">
    <property type="entry name" value="PROTEIN RHSA-RELATED"/>
    <property type="match status" value="1"/>
</dbReference>
<keyword evidence="2" id="KW-1133">Transmembrane helix</keyword>
<proteinExistence type="predicted"/>
<evidence type="ECO:0000256" key="1">
    <source>
        <dbReference type="SAM" id="MobiDB-lite"/>
    </source>
</evidence>
<dbReference type="InterPro" id="IPR031325">
    <property type="entry name" value="RHS_repeat"/>
</dbReference>
<gene>
    <name evidence="3" type="ORF">DDJ31_34690</name>
</gene>
<reference evidence="3 4" key="1">
    <citation type="submission" date="2018-04" db="EMBL/GenBank/DDBJ databases">
        <title>Complete genome sequences of Streptomyces griseoviridis K61 and characterization of antagonistic properties of biological control agents.</title>
        <authorList>
            <person name="Mariita R.M."/>
            <person name="Sello J.K."/>
        </authorList>
    </citation>
    <scope>NUCLEOTIDE SEQUENCE [LARGE SCALE GENOMIC DNA]</scope>
    <source>
        <strain evidence="3 4">K61</strain>
    </source>
</reference>
<dbReference type="NCBIfam" id="TIGR03696">
    <property type="entry name" value="Rhs_assc_core"/>
    <property type="match status" value="1"/>
</dbReference>
<dbReference type="EMBL" id="CP029078">
    <property type="protein sequence ID" value="QCN89477.1"/>
    <property type="molecule type" value="Genomic_DNA"/>
</dbReference>
<accession>A0ABX5U575</accession>
<keyword evidence="2" id="KW-0472">Membrane</keyword>
<feature type="transmembrane region" description="Helical" evidence="2">
    <location>
        <begin position="1459"/>
        <end position="1479"/>
    </location>
</feature>
<dbReference type="NCBIfam" id="TIGR01643">
    <property type="entry name" value="YD_repeat_2x"/>
    <property type="match status" value="3"/>
</dbReference>
<dbReference type="InterPro" id="IPR006530">
    <property type="entry name" value="YD"/>
</dbReference>
<sequence>MLTLMKGIPRSVHRFPPMPVPGSGEAVRLAPGRHCYRRGPCVPVGQFFTQATNFSSAVTGGVDARTGLFTVRIALSNLVGNRNLGPSLPLEMSYSPLDSTDAGFGQGISLGLSTYDTTDRLLSLSTGEQYKVQETGTRLILRQSKLDTVHFTKDKDSYRIVHKSGDVEILTGPRGASDLKVPTALLTPAGHRLTLSWNFNGPRPRLREVKDETDTLLTVDYTGTSKTTLRVLPGKAEGHDIELRLKNGRLGGVRHLGLGADAPLDWSFDYDSMGRQGEWGSWLTGVTLPGGMTETAHYRADGHQFPRSAGLPALPYVYRFVQAPGAGQPPIEATFTYTDNNFLGGHSGVSWDSGRDNLYEVLTDYTYGSTESRVCGDRTTTITRGYDTYHLQTSEETRQNGFSRSVSTEYHAVRGRPFDGQPAQFQLPRKRTVTWTDNARRTRQEITETSFDAAGNPQSQTEPDGTRTEWTYYPASGSGGDCPPDPNGFARFPASVTTTPPATRFTAPVHRTRHRYTAYRNTPDPQVGTTVLKSEELAYADGTLLKRTAFEHAFAGPEFGRLTRLTETEYPDGDGGASYTATQTCGFSTERDTLVQTHALTTHDGLTTQRSRRRSRFTGRLWSSTDAQGNVTETTYDGLGRPLTHTTHPGTPYQARETHAYTLGGAHPFVETATDPLGNQRRESSDGAGRPVRRERRDAGGDGAWHTVQTLEYDAQGRVHSIAALDQVRDGGQIQLTQTFAYDDWGQLAATAYDDGSTVLSTTDPVQQTTTAQRLGRGTPVSGREVTTRDTRGEPVSVARYDLQGAPAGIHTLERDGWGRVRSETDALGNTTLYDRDPRGRLVRTTLPDGTEISRGHAPFSSAELVTEIAVDAVPYGTRSFDGLGRPTATSSGGRSWSHRYAAPGDPFPTQVTAPDGQVSCYRFVPQLDNAVARIDAGPLTARFTHDPVTGALTNAEADGVTVARAYHPSGLLDTDTTRLPGRPDRTATSGYTVGGLDQSYLTVDGASQETARDAHGRVSAVTDPAMRTSLSYDGADRLTGWVARDLLSDHTLTTALTLDDFGREVRRTLTDNQGVSWTLTQLWQRNDLLSRRTFARGTTTLRDETFSYSARGQLTGYTCEGAAPPLDDRGNAVTGQTLAYDAYGNVTRCTTAFRGGTDTADHLFENPADPCQLTAVRHSHPSYPSRIELRYDAAGRLTTDDAGRPLGYDPLGRLTAVGSSNRYGYDPLDRLLSQETDGATSVLYYRGERLASVVEGDRRTRLLRLDQGCVAQRREGGQPGTRLLGTDAKQSVLVSAGGRQYEERAYTPYGHSPPDASGSVPGYDGERVDPALGWSHLGNGYRAYHPTLMRFIAPDSLSPFGAGGVNPYVYCLGDPVNRVDPSGHLSWQAWLGIGLGVAGLALTVVTGGLAIAAAGGVLAAVTAASTTTLVVGALGVVSDVTAIASGALEEASPKASSVLGYVSLGTGLAGLGEAAVGATRGISALARRTPELAADLDRAGGSLAAPEIELVADSATYDRLRNFRYVRNSSGRRVWLTEWRTRQGVFRPRVESALERGRNVTILSGTHGDRWGALKPHEDFLSADRRLADELMERFGRPGSVRVVDMSALNSPDLRAILEGNSEVVAAFCYSRNNANIRRILGLDATRSYVRRL</sequence>
<evidence type="ECO:0008006" key="5">
    <source>
        <dbReference type="Google" id="ProtNLM"/>
    </source>
</evidence>
<dbReference type="Proteomes" id="UP000501753">
    <property type="component" value="Chromosome"/>
</dbReference>
<dbReference type="PANTHER" id="PTHR32305">
    <property type="match status" value="1"/>
</dbReference>
<keyword evidence="2" id="KW-0812">Transmembrane</keyword>